<name>A0ACB9E7T4_9ASTR</name>
<comment type="caution">
    <text evidence="1">The sequence shown here is derived from an EMBL/GenBank/DDBJ whole genome shotgun (WGS) entry which is preliminary data.</text>
</comment>
<reference evidence="1 2" key="2">
    <citation type="journal article" date="2022" name="Mol. Ecol. Resour.">
        <title>The genomes of chicory, endive, great burdock and yacon provide insights into Asteraceae paleo-polyploidization history and plant inulin production.</title>
        <authorList>
            <person name="Fan W."/>
            <person name="Wang S."/>
            <person name="Wang H."/>
            <person name="Wang A."/>
            <person name="Jiang F."/>
            <person name="Liu H."/>
            <person name="Zhao H."/>
            <person name="Xu D."/>
            <person name="Zhang Y."/>
        </authorList>
    </citation>
    <scope>NUCLEOTIDE SEQUENCE [LARGE SCALE GENOMIC DNA]</scope>
    <source>
        <strain evidence="2">cv. Yunnan</strain>
        <tissue evidence="1">Leaves</tissue>
    </source>
</reference>
<protein>
    <submittedName>
        <fullName evidence="1">Uncharacterized protein</fullName>
    </submittedName>
</protein>
<proteinExistence type="predicted"/>
<organism evidence="1 2">
    <name type="scientific">Smallanthus sonchifolius</name>
    <dbReference type="NCBI Taxonomy" id="185202"/>
    <lineage>
        <taxon>Eukaryota</taxon>
        <taxon>Viridiplantae</taxon>
        <taxon>Streptophyta</taxon>
        <taxon>Embryophyta</taxon>
        <taxon>Tracheophyta</taxon>
        <taxon>Spermatophyta</taxon>
        <taxon>Magnoliopsida</taxon>
        <taxon>eudicotyledons</taxon>
        <taxon>Gunneridae</taxon>
        <taxon>Pentapetalae</taxon>
        <taxon>asterids</taxon>
        <taxon>campanulids</taxon>
        <taxon>Asterales</taxon>
        <taxon>Asteraceae</taxon>
        <taxon>Asteroideae</taxon>
        <taxon>Heliantheae alliance</taxon>
        <taxon>Millerieae</taxon>
        <taxon>Smallanthus</taxon>
    </lineage>
</organism>
<dbReference type="EMBL" id="CM042035">
    <property type="protein sequence ID" value="KAI3754663.1"/>
    <property type="molecule type" value="Genomic_DNA"/>
</dbReference>
<reference evidence="2" key="1">
    <citation type="journal article" date="2022" name="Mol. Ecol. Resour.">
        <title>The genomes of chicory, endive, great burdock and yacon provide insights into Asteraceae palaeo-polyploidization history and plant inulin production.</title>
        <authorList>
            <person name="Fan W."/>
            <person name="Wang S."/>
            <person name="Wang H."/>
            <person name="Wang A."/>
            <person name="Jiang F."/>
            <person name="Liu H."/>
            <person name="Zhao H."/>
            <person name="Xu D."/>
            <person name="Zhang Y."/>
        </authorList>
    </citation>
    <scope>NUCLEOTIDE SEQUENCE [LARGE SCALE GENOMIC DNA]</scope>
    <source>
        <strain evidence="2">cv. Yunnan</strain>
    </source>
</reference>
<sequence>MDGAKGRFRSSSISPLKLRFLSSSVISLIIGDIVSVNEEDDDARVNPSDLMKFRMLMSTKSSLGIFQVCPGSRP</sequence>
<keyword evidence="2" id="KW-1185">Reference proteome</keyword>
<evidence type="ECO:0000313" key="2">
    <source>
        <dbReference type="Proteomes" id="UP001056120"/>
    </source>
</evidence>
<accession>A0ACB9E7T4</accession>
<evidence type="ECO:0000313" key="1">
    <source>
        <dbReference type="EMBL" id="KAI3754663.1"/>
    </source>
</evidence>
<gene>
    <name evidence="1" type="ORF">L1987_54450</name>
</gene>
<dbReference type="Proteomes" id="UP001056120">
    <property type="component" value="Linkage Group LG18"/>
</dbReference>